<gene>
    <name evidence="7" type="ORF">PsYK624_078930</name>
</gene>
<dbReference type="Proteomes" id="UP000703269">
    <property type="component" value="Unassembled WGS sequence"/>
</dbReference>
<dbReference type="EMBL" id="BPQB01000022">
    <property type="protein sequence ID" value="GJE91742.1"/>
    <property type="molecule type" value="Genomic_DNA"/>
</dbReference>
<keyword evidence="2 6" id="KW-0812">Transmembrane</keyword>
<name>A0A9P3GBT5_9APHY</name>
<evidence type="ECO:0000256" key="3">
    <source>
        <dbReference type="ARBA" id="ARBA00022989"/>
    </source>
</evidence>
<keyword evidence="4" id="KW-0496">Mitochondrion</keyword>
<keyword evidence="5 6" id="KW-0472">Membrane</keyword>
<sequence>MSTFVTLLHRELSSRVLLPPPSSPAAESATASAYTNASRDALRTYLAELNPPISLPDARACLDALHRFEQGDVRTSVDGEDEALQTAVLVKLLIGLYVQTLEVYLDEASDAETQLEWWADIERSRIRSAYYLVQTLPLRIYNVVDTVIRSLRRQNLPLQLSSFTPTALQQFFPSRSALRPHGVTLALFPHLRREPYPASLFVHTRAKPNLSFSSERAPVEPMFHWLHTVWARASRSVYTTLTLPIELSRHECRYKLKMLEEIRDDRASVLGHLLELRDDLSRAAETTDTADRVELLQSFVVKFRGILAVEGLDTAKGLSEFATLLTNSTIPRHVSAHNNQITTHELRKPSRLTRYWPRLVFLPPVALVGVRWLYNSRESLEHTAVDAVETLKAFWDDWLLGPLKEIVKTVRTGSDEGVIVTKESVKSDLESLERMTLALAKEKLNYTAEQMAALSEQVRHGDLTAVMQIYEDDIRNPLKSAIGGTLLRTLLVQVQKAKVDIDQALSGIDKLLKSQELTFAFVGVAPAMTLVYFVGSYLNTLWSGSKGRGRYGGSRRRARVWSIMRRIERLLVSSSSPSTASTGYHAIDSRTSGLMLLLTTRLRSYAEMCLPSNSRLRGGFLEDVAALEDPVLGRNEKLRIVDRMWNSWGTRLGWYDMGKE</sequence>
<dbReference type="AlphaFoldDB" id="A0A9P3GBT5"/>
<protein>
    <submittedName>
        <fullName evidence="7">NCA2 domain-containing protein</fullName>
    </submittedName>
</protein>
<evidence type="ECO:0000256" key="4">
    <source>
        <dbReference type="ARBA" id="ARBA00023128"/>
    </source>
</evidence>
<evidence type="ECO:0000313" key="7">
    <source>
        <dbReference type="EMBL" id="GJE91742.1"/>
    </source>
</evidence>
<evidence type="ECO:0000256" key="5">
    <source>
        <dbReference type="ARBA" id="ARBA00023136"/>
    </source>
</evidence>
<evidence type="ECO:0000256" key="2">
    <source>
        <dbReference type="ARBA" id="ARBA00022692"/>
    </source>
</evidence>
<dbReference type="GO" id="GO:0005741">
    <property type="term" value="C:mitochondrial outer membrane"/>
    <property type="evidence" value="ECO:0007669"/>
    <property type="project" value="TreeGrafter"/>
</dbReference>
<feature type="transmembrane region" description="Helical" evidence="6">
    <location>
        <begin position="517"/>
        <end position="538"/>
    </location>
</feature>
<comment type="caution">
    <text evidence="7">The sequence shown here is derived from an EMBL/GenBank/DDBJ whole genome shotgun (WGS) entry which is preliminary data.</text>
</comment>
<evidence type="ECO:0000256" key="1">
    <source>
        <dbReference type="ARBA" id="ARBA00004225"/>
    </source>
</evidence>
<keyword evidence="3 6" id="KW-1133">Transmembrane helix</keyword>
<keyword evidence="8" id="KW-1185">Reference proteome</keyword>
<evidence type="ECO:0000313" key="8">
    <source>
        <dbReference type="Proteomes" id="UP000703269"/>
    </source>
</evidence>
<dbReference type="PANTHER" id="PTHR28234">
    <property type="entry name" value="NUCLEAR CONTROL OF ATPASE PROTEIN 2"/>
    <property type="match status" value="1"/>
</dbReference>
<dbReference type="InterPro" id="IPR013946">
    <property type="entry name" value="NCA2-like"/>
</dbReference>
<proteinExistence type="predicted"/>
<comment type="subcellular location">
    <subcellularLocation>
        <location evidence="1">Mitochondrion membrane</location>
        <topology evidence="1">Multi-pass membrane protein</topology>
    </subcellularLocation>
</comment>
<dbReference type="Pfam" id="PF08637">
    <property type="entry name" value="NCA2"/>
    <property type="match status" value="1"/>
</dbReference>
<accession>A0A9P3GBT5</accession>
<dbReference type="PANTHER" id="PTHR28234:SF1">
    <property type="entry name" value="NUCLEAR CONTROL OF ATPASE PROTEIN 2"/>
    <property type="match status" value="1"/>
</dbReference>
<dbReference type="OrthoDB" id="413313at2759"/>
<evidence type="ECO:0000256" key="6">
    <source>
        <dbReference type="SAM" id="Phobius"/>
    </source>
</evidence>
<reference evidence="7 8" key="1">
    <citation type="submission" date="2021-08" db="EMBL/GenBank/DDBJ databases">
        <title>Draft Genome Sequence of Phanerochaete sordida strain YK-624.</title>
        <authorList>
            <person name="Mori T."/>
            <person name="Dohra H."/>
            <person name="Suzuki T."/>
            <person name="Kawagishi H."/>
            <person name="Hirai H."/>
        </authorList>
    </citation>
    <scope>NUCLEOTIDE SEQUENCE [LARGE SCALE GENOMIC DNA]</scope>
    <source>
        <strain evidence="7 8">YK-624</strain>
    </source>
</reference>
<organism evidence="7 8">
    <name type="scientific">Phanerochaete sordida</name>
    <dbReference type="NCBI Taxonomy" id="48140"/>
    <lineage>
        <taxon>Eukaryota</taxon>
        <taxon>Fungi</taxon>
        <taxon>Dikarya</taxon>
        <taxon>Basidiomycota</taxon>
        <taxon>Agaricomycotina</taxon>
        <taxon>Agaricomycetes</taxon>
        <taxon>Polyporales</taxon>
        <taxon>Phanerochaetaceae</taxon>
        <taxon>Phanerochaete</taxon>
    </lineage>
</organism>